<evidence type="ECO:0000313" key="3">
    <source>
        <dbReference type="EMBL" id="KAG6463166.1"/>
    </source>
</evidence>
<dbReference type="Pfam" id="PF00135">
    <property type="entry name" value="COesterase"/>
    <property type="match status" value="1"/>
</dbReference>
<reference evidence="3" key="1">
    <citation type="journal article" date="2016" name="Insect Biochem. Mol. Biol.">
        <title>Multifaceted biological insights from a draft genome sequence of the tobacco hornworm moth, Manduca sexta.</title>
        <authorList>
            <person name="Kanost M.R."/>
            <person name="Arrese E.L."/>
            <person name="Cao X."/>
            <person name="Chen Y.R."/>
            <person name="Chellapilla S."/>
            <person name="Goldsmith M.R."/>
            <person name="Grosse-Wilde E."/>
            <person name="Heckel D.G."/>
            <person name="Herndon N."/>
            <person name="Jiang H."/>
            <person name="Papanicolaou A."/>
            <person name="Qu J."/>
            <person name="Soulages J.L."/>
            <person name="Vogel H."/>
            <person name="Walters J."/>
            <person name="Waterhouse R.M."/>
            <person name="Ahn S.J."/>
            <person name="Almeida F.C."/>
            <person name="An C."/>
            <person name="Aqrawi P."/>
            <person name="Bretschneider A."/>
            <person name="Bryant W.B."/>
            <person name="Bucks S."/>
            <person name="Chao H."/>
            <person name="Chevignon G."/>
            <person name="Christen J.M."/>
            <person name="Clarke D.F."/>
            <person name="Dittmer N.T."/>
            <person name="Ferguson L.C.F."/>
            <person name="Garavelou S."/>
            <person name="Gordon K.H.J."/>
            <person name="Gunaratna R.T."/>
            <person name="Han Y."/>
            <person name="Hauser F."/>
            <person name="He Y."/>
            <person name="Heidel-Fischer H."/>
            <person name="Hirsh A."/>
            <person name="Hu Y."/>
            <person name="Jiang H."/>
            <person name="Kalra D."/>
            <person name="Klinner C."/>
            <person name="Konig C."/>
            <person name="Kovar C."/>
            <person name="Kroll A.R."/>
            <person name="Kuwar S.S."/>
            <person name="Lee S.L."/>
            <person name="Lehman R."/>
            <person name="Li K."/>
            <person name="Li Z."/>
            <person name="Liang H."/>
            <person name="Lovelace S."/>
            <person name="Lu Z."/>
            <person name="Mansfield J.H."/>
            <person name="McCulloch K.J."/>
            <person name="Mathew T."/>
            <person name="Morton B."/>
            <person name="Muzny D.M."/>
            <person name="Neunemann D."/>
            <person name="Ongeri F."/>
            <person name="Pauchet Y."/>
            <person name="Pu L.L."/>
            <person name="Pyrousis I."/>
            <person name="Rao X.J."/>
            <person name="Redding A."/>
            <person name="Roesel C."/>
            <person name="Sanchez-Gracia A."/>
            <person name="Schaack S."/>
            <person name="Shukla A."/>
            <person name="Tetreau G."/>
            <person name="Wang Y."/>
            <person name="Xiong G.H."/>
            <person name="Traut W."/>
            <person name="Walsh T.K."/>
            <person name="Worley K.C."/>
            <person name="Wu D."/>
            <person name="Wu W."/>
            <person name="Wu Y.Q."/>
            <person name="Zhang X."/>
            <person name="Zou Z."/>
            <person name="Zucker H."/>
            <person name="Briscoe A.D."/>
            <person name="Burmester T."/>
            <person name="Clem R.J."/>
            <person name="Feyereisen R."/>
            <person name="Grimmelikhuijzen C.J.P."/>
            <person name="Hamodrakas S.J."/>
            <person name="Hansson B.S."/>
            <person name="Huguet E."/>
            <person name="Jermiin L.S."/>
            <person name="Lan Q."/>
            <person name="Lehman H.K."/>
            <person name="Lorenzen M."/>
            <person name="Merzendorfer H."/>
            <person name="Michalopoulos I."/>
            <person name="Morton D.B."/>
            <person name="Muthukrishnan S."/>
            <person name="Oakeshott J.G."/>
            <person name="Palmer W."/>
            <person name="Park Y."/>
            <person name="Passarelli A.L."/>
            <person name="Rozas J."/>
            <person name="Schwartz L.M."/>
            <person name="Smith W."/>
            <person name="Southgate A."/>
            <person name="Vilcinskas A."/>
            <person name="Vogt R."/>
            <person name="Wang P."/>
            <person name="Werren J."/>
            <person name="Yu X.Q."/>
            <person name="Zhou J.J."/>
            <person name="Brown S.J."/>
            <person name="Scherer S.E."/>
            <person name="Richards S."/>
            <person name="Blissard G.W."/>
        </authorList>
    </citation>
    <scope>NUCLEOTIDE SEQUENCE</scope>
</reference>
<dbReference type="EMBL" id="JH668950">
    <property type="protein sequence ID" value="KAG6463166.1"/>
    <property type="molecule type" value="Genomic_DNA"/>
</dbReference>
<evidence type="ECO:0000313" key="4">
    <source>
        <dbReference type="Proteomes" id="UP000791440"/>
    </source>
</evidence>
<dbReference type="InterPro" id="IPR050309">
    <property type="entry name" value="Type-B_Carboxylest/Lipase"/>
</dbReference>
<organism evidence="3 4">
    <name type="scientific">Manduca sexta</name>
    <name type="common">Tobacco hawkmoth</name>
    <name type="synonym">Tobacco hornworm</name>
    <dbReference type="NCBI Taxonomy" id="7130"/>
    <lineage>
        <taxon>Eukaryota</taxon>
        <taxon>Metazoa</taxon>
        <taxon>Ecdysozoa</taxon>
        <taxon>Arthropoda</taxon>
        <taxon>Hexapoda</taxon>
        <taxon>Insecta</taxon>
        <taxon>Pterygota</taxon>
        <taxon>Neoptera</taxon>
        <taxon>Endopterygota</taxon>
        <taxon>Lepidoptera</taxon>
        <taxon>Glossata</taxon>
        <taxon>Ditrysia</taxon>
        <taxon>Bombycoidea</taxon>
        <taxon>Sphingidae</taxon>
        <taxon>Sphinginae</taxon>
        <taxon>Sphingini</taxon>
        <taxon>Manduca</taxon>
    </lineage>
</organism>
<dbReference type="AlphaFoldDB" id="A0A921ZTL4"/>
<accession>A0A921ZTL4</accession>
<evidence type="ECO:0000259" key="2">
    <source>
        <dbReference type="Pfam" id="PF00135"/>
    </source>
</evidence>
<proteinExistence type="predicted"/>
<gene>
    <name evidence="3" type="ORF">O3G_MSEX013712</name>
</gene>
<name>A0A921ZTL4_MANSE</name>
<keyword evidence="4" id="KW-1185">Reference proteome</keyword>
<protein>
    <recommendedName>
        <fullName evidence="2">Carboxylesterase type B domain-containing protein</fullName>
    </recommendedName>
</protein>
<comment type="caution">
    <text evidence="3">The sequence shown here is derived from an EMBL/GenBank/DDBJ whole genome shotgun (WGS) entry which is preliminary data.</text>
</comment>
<feature type="domain" description="Carboxylesterase type B" evidence="2">
    <location>
        <begin position="1"/>
        <end position="479"/>
    </location>
</feature>
<evidence type="ECO:0000256" key="1">
    <source>
        <dbReference type="ARBA" id="ARBA00023180"/>
    </source>
</evidence>
<keyword evidence="1" id="KW-0325">Glycoprotein</keyword>
<dbReference type="PANTHER" id="PTHR11559">
    <property type="entry name" value="CARBOXYLESTERASE"/>
    <property type="match status" value="1"/>
</dbReference>
<dbReference type="InterPro" id="IPR002018">
    <property type="entry name" value="CarbesteraseB"/>
</dbReference>
<reference evidence="3" key="2">
    <citation type="submission" date="2020-12" db="EMBL/GenBank/DDBJ databases">
        <authorList>
            <person name="Kanost M."/>
        </authorList>
    </citation>
    <scope>NUCLEOTIDE SEQUENCE</scope>
</reference>
<dbReference type="Proteomes" id="UP000791440">
    <property type="component" value="Unassembled WGS sequence"/>
</dbReference>
<sequence length="499" mass="57893">MFLGIPYAKVNESNPFGESLPQPPFATLFEANNDEIMCPQSEEFNQTIQGTINCLTLNIYVPKTANSTNKLPVLIYFYGGNYILGFNRKFLYGPKYLVRHDIIIVVFNYRVGPYGFLCLDIPEVPGNQGFKDQKNALRWVYKYIEEFGGDRNKITLDGHSFGAISVDLLLHSLDENERLFDKVILQSGPIFTPHPVNHMPHDKGVLKLAKYLGANTSDVKEAITFLSSVNPSLVIEASKKVVIPYRYCVEKPFENVNKLISDYPWNMKVPAAKNISFMVGNIQNETLFIYGLKIPEIIKRFDPILVSFKHFNMTREERYEMAKIIRDFYEVDRTFSMETVKEKFVEYGNDFDFLVSSRLNMFKYMENGAKDVYYYMFSYEGQRNFMTRKLGLTTEDGAMHGDEISFIFDVSFMEEPSPEDQLIIDRMTTLWANFVKYGNPTPVTTDLLPVKWIPYTREKQNYLEIDTNMNIKSTASNKAFILWDLFYELNADKMKHYLD</sequence>